<gene>
    <name evidence="1" type="ORF">Z043_119927</name>
</gene>
<dbReference type="GO" id="GO:0045104">
    <property type="term" value="P:intermediate filament cytoskeleton organization"/>
    <property type="evidence" value="ECO:0007669"/>
    <property type="project" value="InterPro"/>
</dbReference>
<evidence type="ECO:0000313" key="1">
    <source>
        <dbReference type="EMBL" id="KPP61926.1"/>
    </source>
</evidence>
<dbReference type="PANTHER" id="PTHR23169:SF25">
    <property type="entry name" value="MICROTUBULE-ACTIN CROSS-LINKING FACTOR 1, ISOFORMS 1_2_3_4_5"/>
    <property type="match status" value="1"/>
</dbReference>
<dbReference type="EMBL" id="JARO02009158">
    <property type="protein sequence ID" value="KPP61926.1"/>
    <property type="molecule type" value="Genomic_DNA"/>
</dbReference>
<dbReference type="PANTHER" id="PTHR23169">
    <property type="entry name" value="ENVOPLAKIN"/>
    <property type="match status" value="1"/>
</dbReference>
<dbReference type="SMART" id="SM00150">
    <property type="entry name" value="SPEC"/>
    <property type="match status" value="3"/>
</dbReference>
<dbReference type="GO" id="GO:0005737">
    <property type="term" value="C:cytoplasm"/>
    <property type="evidence" value="ECO:0007669"/>
    <property type="project" value="TreeGrafter"/>
</dbReference>
<dbReference type="FunFam" id="1.20.58.60:FF:000001">
    <property type="entry name" value="Microtubule-actin cross-linking factor 1"/>
    <property type="match status" value="2"/>
</dbReference>
<dbReference type="SUPFAM" id="SSF46966">
    <property type="entry name" value="Spectrin repeat"/>
    <property type="match status" value="3"/>
</dbReference>
<sequence>VRLEQVVVLAMSFQASLQMCINWLIQAEQALNMAPPPSLILDTILLQIDQHQEFMTALDSHRDLVEALESAGARLGSVGLEQDVVLVRSLLLRVQARWDQLVQSSLEREQRLEKARTTAEQVRAWGATGRSGLGLRRHSTLHSSHCVPQFKGVWLDLWEWLQEADGKLDVDLETTDDPEKINSLLAEHKEFQKVLRSKRPVFYTTVRFCRTIREQATLPADTLKLGNLLGKIRDKWDCICGRSVDRQRLLEEVLLQVGQVAAALHGVFDWLLGAEPQLGEEQPVHGDLGLVAHLVDSHKVLQQELSKRAASVEALKRSTAELMDKGWSPSIWEKMELEELSRRWDSVCVLSVNRQLRLQQALKQVRGGAKCPDD</sequence>
<dbReference type="AlphaFoldDB" id="A0A0P7UQY5"/>
<feature type="non-terminal residue" evidence="1">
    <location>
        <position position="1"/>
    </location>
</feature>
<dbReference type="GO" id="GO:0045296">
    <property type="term" value="F:cadherin binding"/>
    <property type="evidence" value="ECO:0007669"/>
    <property type="project" value="TreeGrafter"/>
</dbReference>
<dbReference type="GO" id="GO:0005874">
    <property type="term" value="C:microtubule"/>
    <property type="evidence" value="ECO:0007669"/>
    <property type="project" value="TreeGrafter"/>
</dbReference>
<organism evidence="1 2">
    <name type="scientific">Scleropages formosus</name>
    <name type="common">Asian bonytongue</name>
    <name type="synonym">Osteoglossum formosum</name>
    <dbReference type="NCBI Taxonomy" id="113540"/>
    <lineage>
        <taxon>Eukaryota</taxon>
        <taxon>Metazoa</taxon>
        <taxon>Chordata</taxon>
        <taxon>Craniata</taxon>
        <taxon>Vertebrata</taxon>
        <taxon>Euteleostomi</taxon>
        <taxon>Actinopterygii</taxon>
        <taxon>Neopterygii</taxon>
        <taxon>Teleostei</taxon>
        <taxon>Osteoglossocephala</taxon>
        <taxon>Osteoglossomorpha</taxon>
        <taxon>Osteoglossiformes</taxon>
        <taxon>Osteoglossidae</taxon>
        <taxon>Scleropages</taxon>
    </lineage>
</organism>
<dbReference type="Proteomes" id="UP000034805">
    <property type="component" value="Unassembled WGS sequence"/>
</dbReference>
<dbReference type="InterPro" id="IPR002017">
    <property type="entry name" value="Spectrin_repeat"/>
</dbReference>
<dbReference type="Pfam" id="PF00435">
    <property type="entry name" value="Spectrin"/>
    <property type="match status" value="3"/>
</dbReference>
<proteinExistence type="predicted"/>
<dbReference type="CDD" id="cd00176">
    <property type="entry name" value="SPEC"/>
    <property type="match status" value="2"/>
</dbReference>
<comment type="caution">
    <text evidence="1">The sequence shown here is derived from an EMBL/GenBank/DDBJ whole genome shotgun (WGS) entry which is preliminary data.</text>
</comment>
<accession>A0A0P7UQY5</accession>
<dbReference type="InterPro" id="IPR043197">
    <property type="entry name" value="Plakin"/>
</dbReference>
<dbReference type="STRING" id="113540.ENSSFOP00015045338"/>
<dbReference type="GO" id="GO:0042060">
    <property type="term" value="P:wound healing"/>
    <property type="evidence" value="ECO:0007669"/>
    <property type="project" value="TreeGrafter"/>
</dbReference>
<feature type="non-terminal residue" evidence="1">
    <location>
        <position position="374"/>
    </location>
</feature>
<dbReference type="Gene3D" id="1.20.58.60">
    <property type="match status" value="3"/>
</dbReference>
<dbReference type="GO" id="GO:0005882">
    <property type="term" value="C:intermediate filament"/>
    <property type="evidence" value="ECO:0007669"/>
    <property type="project" value="TreeGrafter"/>
</dbReference>
<dbReference type="GO" id="GO:0032886">
    <property type="term" value="P:regulation of microtubule-based process"/>
    <property type="evidence" value="ECO:0007669"/>
    <property type="project" value="TreeGrafter"/>
</dbReference>
<reference evidence="1 2" key="1">
    <citation type="submission" date="2015-08" db="EMBL/GenBank/DDBJ databases">
        <title>The genome of the Asian arowana (Scleropages formosus).</title>
        <authorList>
            <person name="Tan M.H."/>
            <person name="Gan H.M."/>
            <person name="Croft L.J."/>
            <person name="Austin C.M."/>
        </authorList>
    </citation>
    <scope>NUCLEOTIDE SEQUENCE [LARGE SCALE GENOMIC DNA]</scope>
    <source>
        <strain evidence="1">Aro1</strain>
    </source>
</reference>
<dbReference type="GO" id="GO:0051893">
    <property type="term" value="P:regulation of focal adhesion assembly"/>
    <property type="evidence" value="ECO:0007669"/>
    <property type="project" value="TreeGrafter"/>
</dbReference>
<dbReference type="GO" id="GO:0016020">
    <property type="term" value="C:membrane"/>
    <property type="evidence" value="ECO:0007669"/>
    <property type="project" value="TreeGrafter"/>
</dbReference>
<protein>
    <submittedName>
        <fullName evidence="1">Uncharacterized protein</fullName>
    </submittedName>
</protein>
<name>A0A0P7UQY5_SCLFO</name>
<dbReference type="InterPro" id="IPR018159">
    <property type="entry name" value="Spectrin/alpha-actinin"/>
</dbReference>
<dbReference type="GO" id="GO:0015629">
    <property type="term" value="C:actin cytoskeleton"/>
    <property type="evidence" value="ECO:0007669"/>
    <property type="project" value="TreeGrafter"/>
</dbReference>
<dbReference type="GO" id="GO:0005198">
    <property type="term" value="F:structural molecule activity"/>
    <property type="evidence" value="ECO:0007669"/>
    <property type="project" value="TreeGrafter"/>
</dbReference>
<evidence type="ECO:0000313" key="2">
    <source>
        <dbReference type="Proteomes" id="UP000034805"/>
    </source>
</evidence>